<feature type="region of interest" description="Disordered" evidence="1">
    <location>
        <begin position="1"/>
        <end position="28"/>
    </location>
</feature>
<organism evidence="2 3">
    <name type="scientific">Castellaniella denitrificans</name>
    <dbReference type="NCBI Taxonomy" id="56119"/>
    <lineage>
        <taxon>Bacteria</taxon>
        <taxon>Pseudomonadati</taxon>
        <taxon>Pseudomonadota</taxon>
        <taxon>Betaproteobacteria</taxon>
        <taxon>Burkholderiales</taxon>
        <taxon>Alcaligenaceae</taxon>
        <taxon>Castellaniella</taxon>
    </lineage>
</organism>
<name>A0ABT4M6M4_9BURK</name>
<comment type="caution">
    <text evidence="2">The sequence shown here is derived from an EMBL/GenBank/DDBJ whole genome shotgun (WGS) entry which is preliminary data.</text>
</comment>
<feature type="non-terminal residue" evidence="2">
    <location>
        <position position="1"/>
    </location>
</feature>
<dbReference type="EMBL" id="JAPWHE010000012">
    <property type="protein sequence ID" value="MCZ4330972.1"/>
    <property type="molecule type" value="Genomic_DNA"/>
</dbReference>
<protein>
    <submittedName>
        <fullName evidence="2">Uncharacterized protein</fullName>
    </submittedName>
</protein>
<evidence type="ECO:0000256" key="1">
    <source>
        <dbReference type="SAM" id="MobiDB-lite"/>
    </source>
</evidence>
<proteinExistence type="predicted"/>
<keyword evidence="3" id="KW-1185">Reference proteome</keyword>
<sequence>EEPKQRRSTLALPRWSSSDRTPANAIGPGEYQADAVQKITGAMGNAYASNVADVGALYGTTPDITGTAGAGASLKRINFDSSRVARTSSETRGASARVLPVVLV</sequence>
<evidence type="ECO:0000313" key="2">
    <source>
        <dbReference type="EMBL" id="MCZ4330972.1"/>
    </source>
</evidence>
<accession>A0ABT4M6M4</accession>
<reference evidence="2" key="1">
    <citation type="submission" date="2022-12" db="EMBL/GenBank/DDBJ databases">
        <title>Bacterial isolates from different developmental stages of Nematostella vectensis.</title>
        <authorList>
            <person name="Fraune S."/>
        </authorList>
    </citation>
    <scope>NUCLEOTIDE SEQUENCE</scope>
    <source>
        <strain evidence="2">G21619-S1</strain>
    </source>
</reference>
<dbReference type="Proteomes" id="UP001068379">
    <property type="component" value="Unassembled WGS sequence"/>
</dbReference>
<evidence type="ECO:0000313" key="3">
    <source>
        <dbReference type="Proteomes" id="UP001068379"/>
    </source>
</evidence>
<gene>
    <name evidence="2" type="ORF">O4H32_13555</name>
</gene>